<keyword evidence="4" id="KW-0804">Transcription</keyword>
<comment type="caution">
    <text evidence="7">The sequence shown here is derived from an EMBL/GenBank/DDBJ whole genome shotgun (WGS) entry which is preliminary data.</text>
</comment>
<feature type="domain" description="OmpR/PhoB-type" evidence="6">
    <location>
        <begin position="1"/>
        <end position="100"/>
    </location>
</feature>
<dbReference type="SUPFAM" id="SSF52540">
    <property type="entry name" value="P-loop containing nucleoside triphosphate hydrolases"/>
    <property type="match status" value="1"/>
</dbReference>
<organism evidence="7 8">
    <name type="scientific">Haloechinothrix aidingensis</name>
    <dbReference type="NCBI Taxonomy" id="2752311"/>
    <lineage>
        <taxon>Bacteria</taxon>
        <taxon>Bacillati</taxon>
        <taxon>Actinomycetota</taxon>
        <taxon>Actinomycetes</taxon>
        <taxon>Pseudonocardiales</taxon>
        <taxon>Pseudonocardiaceae</taxon>
        <taxon>Haloechinothrix</taxon>
    </lineage>
</organism>
<proteinExistence type="inferred from homology"/>
<dbReference type="PROSITE" id="PS51755">
    <property type="entry name" value="OMPR_PHOB"/>
    <property type="match status" value="1"/>
</dbReference>
<dbReference type="PANTHER" id="PTHR35807">
    <property type="entry name" value="TRANSCRIPTIONAL REGULATOR REDD-RELATED"/>
    <property type="match status" value="1"/>
</dbReference>
<dbReference type="GO" id="GO:0003677">
    <property type="term" value="F:DNA binding"/>
    <property type="evidence" value="ECO:0007669"/>
    <property type="project" value="UniProtKB-UniRule"/>
</dbReference>
<keyword evidence="3 5" id="KW-0238">DNA-binding</keyword>
<evidence type="ECO:0000256" key="4">
    <source>
        <dbReference type="ARBA" id="ARBA00023163"/>
    </source>
</evidence>
<dbReference type="Gene3D" id="1.25.40.10">
    <property type="entry name" value="Tetratricopeptide repeat domain"/>
    <property type="match status" value="2"/>
</dbReference>
<dbReference type="PANTHER" id="PTHR35807:SF1">
    <property type="entry name" value="TRANSCRIPTIONAL REGULATOR REDD"/>
    <property type="match status" value="1"/>
</dbReference>
<dbReference type="InterPro" id="IPR001867">
    <property type="entry name" value="OmpR/PhoB-type_DNA-bd"/>
</dbReference>
<evidence type="ECO:0000256" key="1">
    <source>
        <dbReference type="ARBA" id="ARBA00005820"/>
    </source>
</evidence>
<comment type="similarity">
    <text evidence="1">Belongs to the AfsR/DnrI/RedD regulatory family.</text>
</comment>
<dbReference type="Gene3D" id="3.40.50.300">
    <property type="entry name" value="P-loop containing nucleotide triphosphate hydrolases"/>
    <property type="match status" value="1"/>
</dbReference>
<dbReference type="Pfam" id="PF00486">
    <property type="entry name" value="Trans_reg_C"/>
    <property type="match status" value="1"/>
</dbReference>
<dbReference type="InterPro" id="IPR027417">
    <property type="entry name" value="P-loop_NTPase"/>
</dbReference>
<protein>
    <submittedName>
        <fullName evidence="7">Winged helix-turn-helix domain-containing protein</fullName>
    </submittedName>
</protein>
<evidence type="ECO:0000256" key="5">
    <source>
        <dbReference type="PROSITE-ProRule" id="PRU01091"/>
    </source>
</evidence>
<dbReference type="InterPro" id="IPR011990">
    <property type="entry name" value="TPR-like_helical_dom_sf"/>
</dbReference>
<dbReference type="InterPro" id="IPR051677">
    <property type="entry name" value="AfsR-DnrI-RedD_regulator"/>
</dbReference>
<dbReference type="Gene3D" id="1.10.10.10">
    <property type="entry name" value="Winged helix-like DNA-binding domain superfamily/Winged helix DNA-binding domain"/>
    <property type="match status" value="1"/>
</dbReference>
<dbReference type="GO" id="GO:0000160">
    <property type="term" value="P:phosphorelay signal transduction system"/>
    <property type="evidence" value="ECO:0007669"/>
    <property type="project" value="InterPro"/>
</dbReference>
<dbReference type="Proteomes" id="UP000582974">
    <property type="component" value="Unassembled WGS sequence"/>
</dbReference>
<dbReference type="Pfam" id="PF03704">
    <property type="entry name" value="BTAD"/>
    <property type="match status" value="1"/>
</dbReference>
<dbReference type="PRINTS" id="PR00364">
    <property type="entry name" value="DISEASERSIST"/>
</dbReference>
<dbReference type="CDD" id="cd15831">
    <property type="entry name" value="BTAD"/>
    <property type="match status" value="1"/>
</dbReference>
<dbReference type="InterPro" id="IPR036388">
    <property type="entry name" value="WH-like_DNA-bd_sf"/>
</dbReference>
<dbReference type="AlphaFoldDB" id="A0A838AF46"/>
<keyword evidence="2" id="KW-0805">Transcription regulation</keyword>
<dbReference type="InterPro" id="IPR005158">
    <property type="entry name" value="BTAD"/>
</dbReference>
<evidence type="ECO:0000256" key="3">
    <source>
        <dbReference type="ARBA" id="ARBA00023125"/>
    </source>
</evidence>
<sequence length="942" mass="101624">MWVQLLGPVTLLVDQRPVAVGGPGARGVLALLALNANQVLAQGEIIDALWGHDPPATARTIVHGHVSSLRRTLARAQEAVPEAVPRVELRTVSPGYQLMIDEQRVDAHRARALLERSERMAPARRAGVLADAIALWRGPVLADVGEFITAPDLEELRLAIHGARIDAELELGRHSESIAEIGALVRENPHSERFTGQLVRALYHSGRRADALDAYHNFSRRLVRELGIEPGPGLRELHGRVLADDLDAGDKDDEDRARHVAPMQLPPAIPALAGRAAAFEWLDDLLARAGSNSHVVGIVSGTAGVGKSALVLSWAHRVAERFPDGVLYAGLCGFDPNHPPRDPVEVLAQLLNGLGVRSSELPETVDERAGLYRSLLAGRRVLVVLDDARTAAQVRPLLAPAAGAVTVVTSRARLDDLAVSAAARLLTLSTLRHCDAARVITELTDDRPELAELSGTLAELCGYLPLALRIVGARLAGRPPGAAHELIGALHDERTRLGALELDSTGADEAPIGVRAALDVSVAELSATEAETLCALGVFPGGAVRPHLVAALCVIDVSEARRRLRGLAAQNLLTESAPDTFVAHDLVRAYAAELARHGEDDSGCVLLTRALDYYLAVADTARRSLGTVVDGLDCRHRVPAEAVPDVDGFDRALDWFAAEWPNVLAMVRRGLAAGRVAEVWQLARLAHPYRVNRPHWDDWIALVDTGLSAAREAADQHALFWMLISRCAARLIFERLDGLLDDAERALEIAERLGERSLEVTARIHRGCALTSLGRHSEAFAAQLAALAEAESIGDETLRVQAMHNYAEAQKRAGGYSEAIEFQSRAFEMYARLGLHGDVIRGLANLAEMKLYAGDLVEAERTARDTIELAAERDFTLQEGVGRLILGRVLRSRGDLDGACTELAAALELHELVGDAHVDDLRAELKRVRAEFGAPSREPRGP</sequence>
<dbReference type="GO" id="GO:0006355">
    <property type="term" value="P:regulation of DNA-templated transcription"/>
    <property type="evidence" value="ECO:0007669"/>
    <property type="project" value="InterPro"/>
</dbReference>
<name>A0A838AF46_9PSEU</name>
<dbReference type="EMBL" id="JACCKD010000008">
    <property type="protein sequence ID" value="MBA0127748.1"/>
    <property type="molecule type" value="Genomic_DNA"/>
</dbReference>
<accession>A0A838AF46</accession>
<evidence type="ECO:0000259" key="6">
    <source>
        <dbReference type="PROSITE" id="PS51755"/>
    </source>
</evidence>
<gene>
    <name evidence="7" type="ORF">H0B56_19560</name>
</gene>
<keyword evidence="8" id="KW-1185">Reference proteome</keyword>
<dbReference type="InterPro" id="IPR016032">
    <property type="entry name" value="Sig_transdc_resp-reg_C-effctor"/>
</dbReference>
<feature type="DNA-binding region" description="OmpR/PhoB-type" evidence="5">
    <location>
        <begin position="1"/>
        <end position="100"/>
    </location>
</feature>
<evidence type="ECO:0000256" key="2">
    <source>
        <dbReference type="ARBA" id="ARBA00023015"/>
    </source>
</evidence>
<reference evidence="7 8" key="1">
    <citation type="submission" date="2020-07" db="EMBL/GenBank/DDBJ databases">
        <title>Genome of Haloechinothrix sp.</title>
        <authorList>
            <person name="Tang S.-K."/>
            <person name="Yang L."/>
            <person name="Zhu W.-Y."/>
        </authorList>
    </citation>
    <scope>NUCLEOTIDE SEQUENCE [LARGE SCALE GENOMIC DNA]</scope>
    <source>
        <strain evidence="7 8">YIM 98757</strain>
    </source>
</reference>
<dbReference type="SUPFAM" id="SSF48452">
    <property type="entry name" value="TPR-like"/>
    <property type="match status" value="2"/>
</dbReference>
<evidence type="ECO:0000313" key="7">
    <source>
        <dbReference type="EMBL" id="MBA0127748.1"/>
    </source>
</evidence>
<dbReference type="SMART" id="SM01043">
    <property type="entry name" value="BTAD"/>
    <property type="match status" value="1"/>
</dbReference>
<evidence type="ECO:0000313" key="8">
    <source>
        <dbReference type="Proteomes" id="UP000582974"/>
    </source>
</evidence>
<dbReference type="SMART" id="SM00862">
    <property type="entry name" value="Trans_reg_C"/>
    <property type="match status" value="1"/>
</dbReference>
<dbReference type="SUPFAM" id="SSF46894">
    <property type="entry name" value="C-terminal effector domain of the bipartite response regulators"/>
    <property type="match status" value="1"/>
</dbReference>